<gene>
    <name evidence="1" type="ORF">JHL16_27945</name>
</gene>
<protein>
    <submittedName>
        <fullName evidence="1">Uncharacterized protein</fullName>
    </submittedName>
</protein>
<reference evidence="1" key="1">
    <citation type="submission" date="2021-01" db="EMBL/GenBank/DDBJ databases">
        <authorList>
            <person name="Sun Q."/>
        </authorList>
    </citation>
    <scope>NUCLEOTIDE SEQUENCE</scope>
    <source>
        <strain evidence="1">YIM B02566</strain>
    </source>
</reference>
<dbReference type="EMBL" id="JAENHL010000008">
    <property type="protein sequence ID" value="MBK1870227.1"/>
    <property type="molecule type" value="Genomic_DNA"/>
</dbReference>
<dbReference type="Proteomes" id="UP000616151">
    <property type="component" value="Unassembled WGS sequence"/>
</dbReference>
<keyword evidence="2" id="KW-1185">Reference proteome</keyword>
<sequence length="89" mass="10451">MTREKTKRYFQSPLQQILKSELGRGNSIRSASDWPPHCVMLVLLDRPFKRRHALAPGMEYNKLDDPHYWQAEYSIEIEPGKWESLACGF</sequence>
<accession>A0ACC5RC91</accession>
<evidence type="ECO:0000313" key="1">
    <source>
        <dbReference type="EMBL" id="MBK1870227.1"/>
    </source>
</evidence>
<evidence type="ECO:0000313" key="2">
    <source>
        <dbReference type="Proteomes" id="UP000616151"/>
    </source>
</evidence>
<proteinExistence type="predicted"/>
<organism evidence="1 2">
    <name type="scientific">Taklimakanibacter albus</name>
    <dbReference type="NCBI Taxonomy" id="2800327"/>
    <lineage>
        <taxon>Bacteria</taxon>
        <taxon>Pseudomonadati</taxon>
        <taxon>Pseudomonadota</taxon>
        <taxon>Alphaproteobacteria</taxon>
        <taxon>Hyphomicrobiales</taxon>
        <taxon>Aestuariivirgaceae</taxon>
        <taxon>Taklimakanibacter</taxon>
    </lineage>
</organism>
<name>A0ACC5RC91_9HYPH</name>
<comment type="caution">
    <text evidence="1">The sequence shown here is derived from an EMBL/GenBank/DDBJ whole genome shotgun (WGS) entry which is preliminary data.</text>
</comment>